<keyword evidence="6" id="KW-1185">Reference proteome</keyword>
<dbReference type="OrthoDB" id="6021133at2759"/>
<name>A0A834XLK3_APHGI</name>
<dbReference type="Proteomes" id="UP000639338">
    <property type="component" value="Unassembled WGS sequence"/>
</dbReference>
<comment type="caution">
    <text evidence="5">The sequence shown here is derived from an EMBL/GenBank/DDBJ whole genome shotgun (WGS) entry which is preliminary data.</text>
</comment>
<evidence type="ECO:0000256" key="1">
    <source>
        <dbReference type="ARBA" id="ARBA00023054"/>
    </source>
</evidence>
<protein>
    <recommendedName>
        <fullName evidence="4">Cortactin-binding protein-2 N-terminal domain-containing protein</fullName>
    </recommendedName>
</protein>
<evidence type="ECO:0000259" key="4">
    <source>
        <dbReference type="Pfam" id="PF09727"/>
    </source>
</evidence>
<dbReference type="InterPro" id="IPR050719">
    <property type="entry name" value="Cortactin-Actin_Reg"/>
</dbReference>
<feature type="compositionally biased region" description="Basic residues" evidence="3">
    <location>
        <begin position="56"/>
        <end position="66"/>
    </location>
</feature>
<feature type="coiled-coil region" evidence="2">
    <location>
        <begin position="189"/>
        <end position="371"/>
    </location>
</feature>
<dbReference type="Pfam" id="PF09727">
    <property type="entry name" value="CortBP2"/>
    <property type="match status" value="1"/>
</dbReference>
<sequence>MASQSQNVGNIGGTSGTMTLASIPSSSTSTSSSLLSPSSTAPNVQLFNTQQQQQQQHHHHHHHQHHQQQQQMQQKSGNNFEPIDKSSSNTLKRNPKMELSKTDLLKLLGYLEGELQARDIVIAALKSEKMKHLLNSRYRSGTNDPHAALTRDVAIVGGVIRMECSQADRQVASLEALVTQQRRTQCRMAKVLKEAEMRHRTVIKELEEEKRKHEHDTAQGDDITYGLEKERTRLKKELELERQEKKRLENELKKENIAMEIEKNRQKQIVLLLLAERKKIIMKYIEERKRSEDLAQILSEEKVRIDTMAEGLEEESKKSLQMEAELEKQIAQFDIERQQYRQALLKEEKKNKELEIDIEKIKIELESWKSGVTMRGTVRSAIIGGGGGGGIPPPPPAKPANLSSITTLRPTGTSPGLKGQAVLGTGTPMVSSKVVQPTATVSSVPVSGPTTGIARSVTPRQAMRGVTYGTAVAPTPITAVATAAAATTTTTAAAIATSTTTTPTTIAAATTVTNAVANDNDTVTPATTTSIVTSNTGTTVTTSVVDNTNTTITEPQTVDKRMIDGKTSSIVTATISSTTTVTTTATISSSLSNTTTTTTSSVFGQTIAAVTAVVTAKKPIISRGIPPPVPPNKPIVPPKKEGTVYMRRQDPNQQIQDVKQIKSPLIPACQTNVVNQNQQVQAITTVTSHQTIEEVKPR</sequence>
<keyword evidence="1 2" id="KW-0175">Coiled coil</keyword>
<organism evidence="5 6">
    <name type="scientific">Aphidius gifuensis</name>
    <name type="common">Parasitoid wasp</name>
    <dbReference type="NCBI Taxonomy" id="684658"/>
    <lineage>
        <taxon>Eukaryota</taxon>
        <taxon>Metazoa</taxon>
        <taxon>Ecdysozoa</taxon>
        <taxon>Arthropoda</taxon>
        <taxon>Hexapoda</taxon>
        <taxon>Insecta</taxon>
        <taxon>Pterygota</taxon>
        <taxon>Neoptera</taxon>
        <taxon>Endopterygota</taxon>
        <taxon>Hymenoptera</taxon>
        <taxon>Apocrita</taxon>
        <taxon>Ichneumonoidea</taxon>
        <taxon>Braconidae</taxon>
        <taxon>Aphidiinae</taxon>
        <taxon>Aphidius</taxon>
    </lineage>
</organism>
<feature type="compositionally biased region" description="Low complexity" evidence="3">
    <location>
        <begin position="19"/>
        <end position="42"/>
    </location>
</feature>
<accession>A0A834XLK3</accession>
<feature type="domain" description="Cortactin-binding protein-2 N-terminal" evidence="4">
    <location>
        <begin position="98"/>
        <end position="279"/>
    </location>
</feature>
<dbReference type="PANTHER" id="PTHR23166">
    <property type="entry name" value="FILAMIN/GPBP-INTERACTING PROTEIN"/>
    <property type="match status" value="1"/>
</dbReference>
<dbReference type="PANTHER" id="PTHR23166:SF5">
    <property type="entry name" value="CTTNBP2 N-TERMINAL-LIKE PROTEIN"/>
    <property type="match status" value="1"/>
</dbReference>
<evidence type="ECO:0000256" key="2">
    <source>
        <dbReference type="SAM" id="Coils"/>
    </source>
</evidence>
<gene>
    <name evidence="5" type="ORF">HCN44_008117</name>
</gene>
<evidence type="ECO:0000313" key="6">
    <source>
        <dbReference type="Proteomes" id="UP000639338"/>
    </source>
</evidence>
<feature type="compositionally biased region" description="Polar residues" evidence="3">
    <location>
        <begin position="75"/>
        <end position="92"/>
    </location>
</feature>
<reference evidence="5 6" key="1">
    <citation type="submission" date="2020-08" db="EMBL/GenBank/DDBJ databases">
        <title>Aphidius gifuensis genome sequencing and assembly.</title>
        <authorList>
            <person name="Du Z."/>
        </authorList>
    </citation>
    <scope>NUCLEOTIDE SEQUENCE [LARGE SCALE GENOMIC DNA]</scope>
    <source>
        <strain evidence="5">YNYX2018</strain>
        <tissue evidence="5">Adults</tissue>
    </source>
</reference>
<proteinExistence type="predicted"/>
<dbReference type="InterPro" id="IPR019131">
    <property type="entry name" value="Cortactin-binding_p2_N"/>
</dbReference>
<feature type="region of interest" description="Disordered" evidence="3">
    <location>
        <begin position="1"/>
        <end position="96"/>
    </location>
</feature>
<evidence type="ECO:0000313" key="5">
    <source>
        <dbReference type="EMBL" id="KAF7989443.1"/>
    </source>
</evidence>
<dbReference type="EMBL" id="JACMRX010000005">
    <property type="protein sequence ID" value="KAF7989443.1"/>
    <property type="molecule type" value="Genomic_DNA"/>
</dbReference>
<evidence type="ECO:0000256" key="3">
    <source>
        <dbReference type="SAM" id="MobiDB-lite"/>
    </source>
</evidence>
<dbReference type="AlphaFoldDB" id="A0A834XLK3"/>